<dbReference type="EMBL" id="JAAOAV010000068">
    <property type="protein sequence ID" value="KAF5605335.1"/>
    <property type="molecule type" value="Genomic_DNA"/>
</dbReference>
<dbReference type="OrthoDB" id="5106545at2759"/>
<keyword evidence="4" id="KW-1133">Transmembrane helix</keyword>
<dbReference type="PANTHER" id="PTHR16932">
    <property type="entry name" value="INTERFERON ALPHA-INDUCIBLE PROTEIN 27"/>
    <property type="match status" value="1"/>
</dbReference>
<dbReference type="GeneID" id="59319426"/>
<evidence type="ECO:0000256" key="4">
    <source>
        <dbReference type="ARBA" id="ARBA00022989"/>
    </source>
</evidence>
<evidence type="ECO:0000256" key="1">
    <source>
        <dbReference type="ARBA" id="ARBA00004141"/>
    </source>
</evidence>
<evidence type="ECO:0000313" key="7">
    <source>
        <dbReference type="EMBL" id="KAF5605335.1"/>
    </source>
</evidence>
<organism evidence="7 8">
    <name type="scientific">Gibberella subglutinans</name>
    <name type="common">Fusarium subglutinans</name>
    <dbReference type="NCBI Taxonomy" id="42677"/>
    <lineage>
        <taxon>Eukaryota</taxon>
        <taxon>Fungi</taxon>
        <taxon>Dikarya</taxon>
        <taxon>Ascomycota</taxon>
        <taxon>Pezizomycotina</taxon>
        <taxon>Sordariomycetes</taxon>
        <taxon>Hypocreomycetidae</taxon>
        <taxon>Hypocreales</taxon>
        <taxon>Nectriaceae</taxon>
        <taxon>Fusarium</taxon>
        <taxon>Fusarium fujikuroi species complex</taxon>
    </lineage>
</organism>
<keyword evidence="8" id="KW-1185">Reference proteome</keyword>
<dbReference type="Gene3D" id="6.10.110.10">
    <property type="match status" value="1"/>
</dbReference>
<dbReference type="Proteomes" id="UP000547976">
    <property type="component" value="Unassembled WGS sequence"/>
</dbReference>
<evidence type="ECO:0000256" key="5">
    <source>
        <dbReference type="ARBA" id="ARBA00023136"/>
    </source>
</evidence>
<dbReference type="RefSeq" id="XP_036537937.1">
    <property type="nucleotide sequence ID" value="XM_036684708.1"/>
</dbReference>
<evidence type="ECO:0000256" key="6">
    <source>
        <dbReference type="SAM" id="MobiDB-lite"/>
    </source>
</evidence>
<comment type="caution">
    <text evidence="7">The sequence shown here is derived from an EMBL/GenBank/DDBJ whole genome shotgun (WGS) entry which is preliminary data.</text>
</comment>
<dbReference type="AlphaFoldDB" id="A0A8H5PXC3"/>
<dbReference type="PANTHER" id="PTHR16932:SF18">
    <property type="entry name" value="INTERFERON, ALPHA-INDUCIBLE PROTEIN 27-LIKE 2"/>
    <property type="match status" value="1"/>
</dbReference>
<protein>
    <submittedName>
        <fullName evidence="7">Interferon-induced 6-16</fullName>
    </submittedName>
</protein>
<dbReference type="InterPro" id="IPR038213">
    <property type="entry name" value="IFI6/IFI27-like_sf"/>
</dbReference>
<proteinExistence type="inferred from homology"/>
<dbReference type="GO" id="GO:0016020">
    <property type="term" value="C:membrane"/>
    <property type="evidence" value="ECO:0007669"/>
    <property type="project" value="UniProtKB-SubCell"/>
</dbReference>
<keyword evidence="3" id="KW-0812">Transmembrane</keyword>
<accession>A0A8H5PXC3</accession>
<keyword evidence="5" id="KW-0472">Membrane</keyword>
<comment type="similarity">
    <text evidence="2">Belongs to the IFI6/IFI27 family.</text>
</comment>
<evidence type="ECO:0000313" key="8">
    <source>
        <dbReference type="Proteomes" id="UP000547976"/>
    </source>
</evidence>
<evidence type="ECO:0000256" key="3">
    <source>
        <dbReference type="ARBA" id="ARBA00022692"/>
    </source>
</evidence>
<name>A0A8H5PXC3_GIBSU</name>
<comment type="subcellular location">
    <subcellularLocation>
        <location evidence="1">Membrane</location>
        <topology evidence="1">Multi-pass membrane protein</topology>
    </subcellularLocation>
</comment>
<gene>
    <name evidence="7" type="ORF">FSUBG_6502</name>
</gene>
<dbReference type="Pfam" id="PF06140">
    <property type="entry name" value="Ifi-6-16"/>
    <property type="match status" value="1"/>
</dbReference>
<evidence type="ECO:0000256" key="2">
    <source>
        <dbReference type="ARBA" id="ARBA00007262"/>
    </source>
</evidence>
<feature type="region of interest" description="Disordered" evidence="6">
    <location>
        <begin position="98"/>
        <end position="129"/>
    </location>
</feature>
<dbReference type="InterPro" id="IPR009311">
    <property type="entry name" value="IFI6/IFI27-like"/>
</dbReference>
<reference evidence="7 8" key="1">
    <citation type="submission" date="2020-05" db="EMBL/GenBank/DDBJ databases">
        <title>Identification and distribution of gene clusters putatively required for synthesis of sphingolipid metabolism inhibitors in phylogenetically diverse species of the filamentous fungus Fusarium.</title>
        <authorList>
            <person name="Kim H.-S."/>
            <person name="Busman M."/>
            <person name="Brown D.W."/>
            <person name="Divon H."/>
            <person name="Uhlig S."/>
            <person name="Proctor R.H."/>
        </authorList>
    </citation>
    <scope>NUCLEOTIDE SEQUENCE [LARGE SCALE GENOMIC DNA]</scope>
    <source>
        <strain evidence="7 8">NRRL 66333</strain>
    </source>
</reference>
<sequence>MTSPAMMVTGTALIVAPAIVVGPALGALGFGVGGIAAGSAAAGIQSGIGSVVAGSPFAILQSAGAGGAGLAIVNGVVQASGAIVGASGLAAKLKGKLKGQGDEHSANGDQEETDGGNDAEKKVSQSKKN</sequence>